<proteinExistence type="predicted"/>
<evidence type="ECO:0000313" key="3">
    <source>
        <dbReference type="WBParaSite" id="scaffold10400_cov191.g14760"/>
    </source>
</evidence>
<dbReference type="Gene3D" id="1.25.40.570">
    <property type="match status" value="1"/>
</dbReference>
<dbReference type="Proteomes" id="UP000887561">
    <property type="component" value="Unplaced"/>
</dbReference>
<accession>A0A915LD29</accession>
<evidence type="ECO:0000313" key="2">
    <source>
        <dbReference type="Proteomes" id="UP000887561"/>
    </source>
</evidence>
<dbReference type="InterPro" id="IPR036390">
    <property type="entry name" value="WH_DNA-bd_sf"/>
</dbReference>
<protein>
    <submittedName>
        <fullName evidence="3">PCI domain-containing protein</fullName>
    </submittedName>
</protein>
<organism evidence="2 3">
    <name type="scientific">Meloidogyne javanica</name>
    <name type="common">Root-knot nematode worm</name>
    <dbReference type="NCBI Taxonomy" id="6303"/>
    <lineage>
        <taxon>Eukaryota</taxon>
        <taxon>Metazoa</taxon>
        <taxon>Ecdysozoa</taxon>
        <taxon>Nematoda</taxon>
        <taxon>Chromadorea</taxon>
        <taxon>Rhabditida</taxon>
        <taxon>Tylenchina</taxon>
        <taxon>Tylenchomorpha</taxon>
        <taxon>Tylenchoidea</taxon>
        <taxon>Meloidogynidae</taxon>
        <taxon>Meloidogyninae</taxon>
        <taxon>Meloidogyne</taxon>
        <taxon>Meloidogyne incognita group</taxon>
    </lineage>
</organism>
<dbReference type="SMART" id="SM00753">
    <property type="entry name" value="PAM"/>
    <property type="match status" value="1"/>
</dbReference>
<reference evidence="3" key="1">
    <citation type="submission" date="2022-11" db="UniProtKB">
        <authorList>
            <consortium name="WormBaseParasite"/>
        </authorList>
    </citation>
    <scope>IDENTIFICATION</scope>
</reference>
<keyword evidence="2" id="KW-1185">Reference proteome</keyword>
<dbReference type="PANTHER" id="PTHR10678">
    <property type="entry name" value="26S PROTEASOME NON-ATPASE REGULATORY SUBUNIT 11/COP9 SIGNALOSOME COMPLEX SUBUNIT 2"/>
    <property type="match status" value="1"/>
</dbReference>
<dbReference type="Pfam" id="PF01399">
    <property type="entry name" value="PCI"/>
    <property type="match status" value="1"/>
</dbReference>
<evidence type="ECO:0000259" key="1">
    <source>
        <dbReference type="PROSITE" id="PS50250"/>
    </source>
</evidence>
<dbReference type="AlphaFoldDB" id="A0A915LD29"/>
<name>A0A915LD29_MELJA</name>
<dbReference type="PROSITE" id="PS50250">
    <property type="entry name" value="PCI"/>
    <property type="match status" value="1"/>
</dbReference>
<dbReference type="WBParaSite" id="scaffold10400_cov191.g14760">
    <property type="protein sequence ID" value="scaffold10400_cov191.g14760"/>
    <property type="gene ID" value="scaffold10400_cov191.g14760"/>
</dbReference>
<sequence>MTASLFQIRNRPDLTLDKCKEQIELAKNENKTFLRQAFQAHLVNLLNREKNFSQSVLLASELVKELKKIDDKELLVDVLLEESIAFYHLSNLTKARASLTNARTIANSKYTPPAMQARLDLQSGILHAAEDHDFKTAFSYFYEAFEAFDSVNDSKMAQNALNGFGNLSLDLIMTDNADEVNSILVGKTVSKYSGPETDAMKALANAAKKRSLKEFNETFSKYGDQLMEDPVVQKHFSSISDTMFEKELSRLIQPYSCVQIEHISKCVGLNRDLVEKKLSQMILDKKFYGCLQGDGLLVIFDKEIVDPSFELAVEAIHAIGEVVDSLGDRAKKVK</sequence>
<dbReference type="InterPro" id="IPR000717">
    <property type="entry name" value="PCI_dom"/>
</dbReference>
<dbReference type="InterPro" id="IPR050871">
    <property type="entry name" value="26S_Proteasome/COP9_Components"/>
</dbReference>
<dbReference type="SUPFAM" id="SSF46785">
    <property type="entry name" value="Winged helix' DNA-binding domain"/>
    <property type="match status" value="1"/>
</dbReference>
<feature type="domain" description="PCI" evidence="1">
    <location>
        <begin position="133"/>
        <end position="305"/>
    </location>
</feature>
<dbReference type="SMART" id="SM00088">
    <property type="entry name" value="PINT"/>
    <property type="match status" value="1"/>
</dbReference>